<proteinExistence type="predicted"/>
<feature type="domain" description="Mce/MlaD" evidence="2">
    <location>
        <begin position="37"/>
        <end position="112"/>
    </location>
</feature>
<reference evidence="4" key="1">
    <citation type="journal article" date="2019" name="Int. J. Syst. Evol. Microbiol.">
        <title>The Global Catalogue of Microorganisms (GCM) 10K type strain sequencing project: providing services to taxonomists for standard genome sequencing and annotation.</title>
        <authorList>
            <consortium name="The Broad Institute Genomics Platform"/>
            <consortium name="The Broad Institute Genome Sequencing Center for Infectious Disease"/>
            <person name="Wu L."/>
            <person name="Ma J."/>
        </authorList>
    </citation>
    <scope>NUCLEOTIDE SEQUENCE [LARGE SCALE GENOMIC DNA]</scope>
    <source>
        <strain evidence="4">CCUG 62952</strain>
    </source>
</reference>
<dbReference type="Pfam" id="PF02470">
    <property type="entry name" value="MlaD"/>
    <property type="match status" value="1"/>
</dbReference>
<name>A0ABW3CXK2_9FLAO</name>
<sequence length="325" mass="35334">MKISREIKTALLALAGIALFIFGFSYLKANPIFQSARTFYAIYSHVGGLTTGTVVTINGFPVGKIQDIRFMDSSGKLLVTFNVEDDFQFSKNSKAEIYEAGVIGGKALAIMPAFDNAETAKSGDTLTTSYRPGLTESVENKLQPFLKDLDKLLVSTNSVVGKVDSVFDAKAQADLKRSLSGLSQVIDNFKKTSRSIDGIVAGNKERLDKTIANAENITSNLSKVSDTLAQANLGKTVKDLQATVNNMNGILAKIESGDGSVGKLLKDEALYDNLSGASKQLEQLLQDMKLNPKRYVHFSLFGKRPKQYDPPKETPETSVEENSKN</sequence>
<gene>
    <name evidence="3" type="ORF">ACFQ1M_09280</name>
</gene>
<organism evidence="3 4">
    <name type="scientific">Sungkyunkwania multivorans</name>
    <dbReference type="NCBI Taxonomy" id="1173618"/>
    <lineage>
        <taxon>Bacteria</taxon>
        <taxon>Pseudomonadati</taxon>
        <taxon>Bacteroidota</taxon>
        <taxon>Flavobacteriia</taxon>
        <taxon>Flavobacteriales</taxon>
        <taxon>Flavobacteriaceae</taxon>
        <taxon>Sungkyunkwania</taxon>
    </lineage>
</organism>
<accession>A0ABW3CXK2</accession>
<evidence type="ECO:0000259" key="2">
    <source>
        <dbReference type="Pfam" id="PF02470"/>
    </source>
</evidence>
<dbReference type="PANTHER" id="PTHR33371:SF4">
    <property type="entry name" value="INTERMEMBRANE PHOSPHOLIPID TRANSPORT SYSTEM BINDING PROTEIN MLAD"/>
    <property type="match status" value="1"/>
</dbReference>
<evidence type="ECO:0000313" key="4">
    <source>
        <dbReference type="Proteomes" id="UP001596978"/>
    </source>
</evidence>
<feature type="compositionally biased region" description="Basic and acidic residues" evidence="1">
    <location>
        <begin position="306"/>
        <end position="325"/>
    </location>
</feature>
<dbReference type="RefSeq" id="WP_386407322.1">
    <property type="nucleotide sequence ID" value="NZ_JBHTJH010000005.1"/>
</dbReference>
<evidence type="ECO:0000313" key="3">
    <source>
        <dbReference type="EMBL" id="MFD0862403.1"/>
    </source>
</evidence>
<dbReference type="EMBL" id="JBHTJH010000005">
    <property type="protein sequence ID" value="MFD0862403.1"/>
    <property type="molecule type" value="Genomic_DNA"/>
</dbReference>
<dbReference type="InterPro" id="IPR003399">
    <property type="entry name" value="Mce/MlaD"/>
</dbReference>
<keyword evidence="4" id="KW-1185">Reference proteome</keyword>
<dbReference type="InterPro" id="IPR052336">
    <property type="entry name" value="MlaD_Phospholipid_Transporter"/>
</dbReference>
<evidence type="ECO:0000256" key="1">
    <source>
        <dbReference type="SAM" id="MobiDB-lite"/>
    </source>
</evidence>
<dbReference type="PANTHER" id="PTHR33371">
    <property type="entry name" value="INTERMEMBRANE PHOSPHOLIPID TRANSPORT SYSTEM BINDING PROTEIN MLAD-RELATED"/>
    <property type="match status" value="1"/>
</dbReference>
<feature type="region of interest" description="Disordered" evidence="1">
    <location>
        <begin position="302"/>
        <end position="325"/>
    </location>
</feature>
<comment type="caution">
    <text evidence="3">The sequence shown here is derived from an EMBL/GenBank/DDBJ whole genome shotgun (WGS) entry which is preliminary data.</text>
</comment>
<dbReference type="Proteomes" id="UP001596978">
    <property type="component" value="Unassembled WGS sequence"/>
</dbReference>
<protein>
    <submittedName>
        <fullName evidence="3">MlaD family protein</fullName>
    </submittedName>
</protein>